<evidence type="ECO:0000256" key="6">
    <source>
        <dbReference type="ARBA" id="ARBA00022723"/>
    </source>
</evidence>
<keyword evidence="12 15" id="KW-0472">Membrane</keyword>
<sequence length="857" mass="94032">MSESAESNRLRKRSVAVSEGSKAEDSVAANSTDSFGEKSRSDSGPESRAVGGEGWFLGCMLVLLVVSGLAFAGYERRPLVVSDRAPMDRFSAVRAKEKVVKLADEIGQRTFASPENAVAADWVWSEVNRLVALGEEHGFKIEIERWRASGSFNMLFFGSNTVFVYHDVENIALKICGLDDCSEGPFSMVNSHFDSALGSPGGSDAGGMVGVMLEVLSNLIHRGEKLAHPTIFLFNGAEEPFCIAAHAFLSHPWWQKVAAFINLEASGAGGNNLLFRMTPGHNWLGRVYQRAVQVPFVFSGAQDVFERKLVPSDTDYIMWSDMGNIPGYDFANYRHGAVYHTARDTSGRCTNSFLQDMGESTLDLITELTNSLEFEEDHSDIDVSNPKLIMFDLLRLFTVVMDERIANAVYAVVGVLLLRVLSFSNDRKASFRCFLGMLLGLILPVVAAAALGLGVGSVSKLSWYSRTWLVLPLYAAPSMLTTVWLMWLVTPRDGYTFDTGLQALALMYMVITAVFAVFRLRMSYMGASYALGALLGTAKLRGAYSVQMKFLIAMVPIVILGFPVSAASVETFAGVFGRAGVTVKEDAVMAALVSFLFSIHFSIPIGCLTLKGWRSLKGLTVVLTLVFVSALVWALAQDLPYTSEYPKRLILNEVRFLEDGGERSRIFVTPADSYRTEDLPIWPTDGSITESNSGEHLFGKVGSSVFDLFLPKAATMLGGTTLVLNDTQHIGKDSPKYANLKVHSDDKSGETRKLSISIDVPGCALVVYRIRPRIKSWSLPVEVVPEGDQNIFRTFFANGSKPFRFDFEVEDKSAKINVDVLGITHGDSRTVAEHVRPKLPDWVDLASTRSVAKSFSI</sequence>
<gene>
    <name evidence="17" type="ORF">RMAR00112_LOCUS17549</name>
</gene>
<dbReference type="FunFam" id="3.40.630.10:FF:000008">
    <property type="entry name" value="Endoplasmic reticulum metallopeptidase 1"/>
    <property type="match status" value="1"/>
</dbReference>
<feature type="compositionally biased region" description="Basic and acidic residues" evidence="14">
    <location>
        <begin position="35"/>
        <end position="45"/>
    </location>
</feature>
<comment type="subcellular location">
    <subcellularLocation>
        <location evidence="2">Endoplasmic reticulum membrane</location>
        <topology evidence="2">Multi-pass membrane protein</topology>
    </subcellularLocation>
</comment>
<keyword evidence="5 15" id="KW-0812">Transmembrane</keyword>
<dbReference type="PANTHER" id="PTHR12147:SF22">
    <property type="entry name" value="ENDOPLASMIC RETICULUM METALLOPEPTIDASE 1"/>
    <property type="match status" value="1"/>
</dbReference>
<feature type="transmembrane region" description="Helical" evidence="15">
    <location>
        <begin position="434"/>
        <end position="456"/>
    </location>
</feature>
<evidence type="ECO:0000256" key="10">
    <source>
        <dbReference type="ARBA" id="ARBA00022989"/>
    </source>
</evidence>
<evidence type="ECO:0000256" key="9">
    <source>
        <dbReference type="ARBA" id="ARBA00022833"/>
    </source>
</evidence>
<keyword evidence="11" id="KW-0482">Metalloprotease</keyword>
<comment type="similarity">
    <text evidence="3">Belongs to the peptidase M28 family.</text>
</comment>
<feature type="transmembrane region" description="Helical" evidence="15">
    <location>
        <begin position="501"/>
        <end position="520"/>
    </location>
</feature>
<feature type="transmembrane region" description="Helical" evidence="15">
    <location>
        <begin position="468"/>
        <end position="489"/>
    </location>
</feature>
<keyword evidence="13" id="KW-0325">Glycoprotein</keyword>
<comment type="cofactor">
    <cofactor evidence="1">
        <name>Zn(2+)</name>
        <dbReference type="ChEBI" id="CHEBI:29105"/>
    </cofactor>
</comment>
<evidence type="ECO:0000256" key="13">
    <source>
        <dbReference type="ARBA" id="ARBA00023180"/>
    </source>
</evidence>
<dbReference type="AlphaFoldDB" id="A0A7S2ZSS8"/>
<evidence type="ECO:0000259" key="16">
    <source>
        <dbReference type="Pfam" id="PF04389"/>
    </source>
</evidence>
<evidence type="ECO:0000256" key="4">
    <source>
        <dbReference type="ARBA" id="ARBA00022670"/>
    </source>
</evidence>
<evidence type="ECO:0000256" key="5">
    <source>
        <dbReference type="ARBA" id="ARBA00022692"/>
    </source>
</evidence>
<evidence type="ECO:0000256" key="15">
    <source>
        <dbReference type="SAM" id="Phobius"/>
    </source>
</evidence>
<feature type="region of interest" description="Disordered" evidence="14">
    <location>
        <begin position="1"/>
        <end position="46"/>
    </location>
</feature>
<feature type="transmembrane region" description="Helical" evidence="15">
    <location>
        <begin position="405"/>
        <end position="422"/>
    </location>
</feature>
<name>A0A7S2ZSS8_9RHOD</name>
<evidence type="ECO:0000313" key="17">
    <source>
        <dbReference type="EMBL" id="CAE0049550.1"/>
    </source>
</evidence>
<dbReference type="InterPro" id="IPR045175">
    <property type="entry name" value="M28_fam"/>
</dbReference>
<evidence type="ECO:0000256" key="3">
    <source>
        <dbReference type="ARBA" id="ARBA00010918"/>
    </source>
</evidence>
<dbReference type="GO" id="GO:0006508">
    <property type="term" value="P:proteolysis"/>
    <property type="evidence" value="ECO:0007669"/>
    <property type="project" value="UniProtKB-KW"/>
</dbReference>
<evidence type="ECO:0000256" key="12">
    <source>
        <dbReference type="ARBA" id="ARBA00023136"/>
    </source>
</evidence>
<dbReference type="GO" id="GO:0046872">
    <property type="term" value="F:metal ion binding"/>
    <property type="evidence" value="ECO:0007669"/>
    <property type="project" value="UniProtKB-KW"/>
</dbReference>
<protein>
    <recommendedName>
        <fullName evidence="16">Peptidase M28 domain-containing protein</fullName>
    </recommendedName>
</protein>
<evidence type="ECO:0000256" key="2">
    <source>
        <dbReference type="ARBA" id="ARBA00004477"/>
    </source>
</evidence>
<reference evidence="17" key="1">
    <citation type="submission" date="2021-01" db="EMBL/GenBank/DDBJ databases">
        <authorList>
            <person name="Corre E."/>
            <person name="Pelletier E."/>
            <person name="Niang G."/>
            <person name="Scheremetjew M."/>
            <person name="Finn R."/>
            <person name="Kale V."/>
            <person name="Holt S."/>
            <person name="Cochrane G."/>
            <person name="Meng A."/>
            <person name="Brown T."/>
            <person name="Cohen L."/>
        </authorList>
    </citation>
    <scope>NUCLEOTIDE SEQUENCE</scope>
    <source>
        <strain evidence="17">CCMP 769</strain>
    </source>
</reference>
<dbReference type="GO" id="GO:0008235">
    <property type="term" value="F:metalloexopeptidase activity"/>
    <property type="evidence" value="ECO:0007669"/>
    <property type="project" value="InterPro"/>
</dbReference>
<keyword evidence="7" id="KW-0378">Hydrolase</keyword>
<evidence type="ECO:0000256" key="8">
    <source>
        <dbReference type="ARBA" id="ARBA00022824"/>
    </source>
</evidence>
<evidence type="ECO:0000256" key="14">
    <source>
        <dbReference type="SAM" id="MobiDB-lite"/>
    </source>
</evidence>
<dbReference type="SUPFAM" id="SSF53187">
    <property type="entry name" value="Zn-dependent exopeptidases"/>
    <property type="match status" value="1"/>
</dbReference>
<dbReference type="PANTHER" id="PTHR12147">
    <property type="entry name" value="METALLOPEPTIDASE M28 FAMILY MEMBER"/>
    <property type="match status" value="1"/>
</dbReference>
<evidence type="ECO:0000256" key="7">
    <source>
        <dbReference type="ARBA" id="ARBA00022801"/>
    </source>
</evidence>
<feature type="transmembrane region" description="Helical" evidence="15">
    <location>
        <begin position="550"/>
        <end position="567"/>
    </location>
</feature>
<keyword evidence="6" id="KW-0479">Metal-binding</keyword>
<feature type="transmembrane region" description="Helical" evidence="15">
    <location>
        <begin position="619"/>
        <end position="636"/>
    </location>
</feature>
<keyword evidence="4" id="KW-0645">Protease</keyword>
<evidence type="ECO:0000256" key="11">
    <source>
        <dbReference type="ARBA" id="ARBA00023049"/>
    </source>
</evidence>
<dbReference type="InterPro" id="IPR007484">
    <property type="entry name" value="Peptidase_M28"/>
</dbReference>
<keyword evidence="10 15" id="KW-1133">Transmembrane helix</keyword>
<feature type="domain" description="Peptidase M28" evidence="16">
    <location>
        <begin position="188"/>
        <end position="363"/>
    </location>
</feature>
<feature type="transmembrane region" description="Helical" evidence="15">
    <location>
        <begin position="55"/>
        <end position="74"/>
    </location>
</feature>
<dbReference type="GO" id="GO:0005789">
    <property type="term" value="C:endoplasmic reticulum membrane"/>
    <property type="evidence" value="ECO:0007669"/>
    <property type="project" value="UniProtKB-SubCell"/>
</dbReference>
<dbReference type="EMBL" id="HBHW01022901">
    <property type="protein sequence ID" value="CAE0049550.1"/>
    <property type="molecule type" value="Transcribed_RNA"/>
</dbReference>
<dbReference type="Pfam" id="PF04389">
    <property type="entry name" value="Peptidase_M28"/>
    <property type="match status" value="1"/>
</dbReference>
<proteinExistence type="inferred from homology"/>
<keyword evidence="9" id="KW-0862">Zinc</keyword>
<feature type="transmembrane region" description="Helical" evidence="15">
    <location>
        <begin position="587"/>
        <end position="607"/>
    </location>
</feature>
<accession>A0A7S2ZSS8</accession>
<dbReference type="Gene3D" id="3.40.630.10">
    <property type="entry name" value="Zn peptidases"/>
    <property type="match status" value="1"/>
</dbReference>
<keyword evidence="8" id="KW-0256">Endoplasmic reticulum</keyword>
<organism evidence="17">
    <name type="scientific">Rhodosorus marinus</name>
    <dbReference type="NCBI Taxonomy" id="101924"/>
    <lineage>
        <taxon>Eukaryota</taxon>
        <taxon>Rhodophyta</taxon>
        <taxon>Stylonematophyceae</taxon>
        <taxon>Stylonematales</taxon>
        <taxon>Stylonemataceae</taxon>
        <taxon>Rhodosorus</taxon>
    </lineage>
</organism>
<evidence type="ECO:0000256" key="1">
    <source>
        <dbReference type="ARBA" id="ARBA00001947"/>
    </source>
</evidence>